<evidence type="ECO:0000313" key="3">
    <source>
        <dbReference type="EMBL" id="MDW0112170.1"/>
    </source>
</evidence>
<dbReference type="InterPro" id="IPR038713">
    <property type="entry name" value="Terminase_Gp1_N_sf"/>
</dbReference>
<keyword evidence="2" id="KW-0231">Viral genome packaging</keyword>
<name>A0ABU4G5C3_9BACL</name>
<dbReference type="InterPro" id="IPR052404">
    <property type="entry name" value="SPP1-like_terminase"/>
</dbReference>
<dbReference type="Pfam" id="PF03592">
    <property type="entry name" value="Terminase_2"/>
    <property type="match status" value="1"/>
</dbReference>
<dbReference type="EMBL" id="JAUBDI010000002">
    <property type="protein sequence ID" value="MDW0112170.1"/>
    <property type="molecule type" value="Genomic_DNA"/>
</dbReference>
<evidence type="ECO:0000256" key="2">
    <source>
        <dbReference type="ARBA" id="ARBA00023219"/>
    </source>
</evidence>
<evidence type="ECO:0000256" key="1">
    <source>
        <dbReference type="ARBA" id="ARBA00022612"/>
    </source>
</evidence>
<comment type="caution">
    <text evidence="3">The sequence shown here is derived from an EMBL/GenBank/DDBJ whole genome shotgun (WGS) entry which is preliminary data.</text>
</comment>
<protein>
    <submittedName>
        <fullName evidence="3">Terminase small subunit</fullName>
    </submittedName>
</protein>
<dbReference type="PANTHER" id="PTHR41328">
    <property type="entry name" value="TERMINASE SMALL SUBUNIT-RELATED"/>
    <property type="match status" value="1"/>
</dbReference>
<gene>
    <name evidence="3" type="ORF">QT711_03165</name>
</gene>
<accession>A0ABU4G5C3</accession>
<dbReference type="InterPro" id="IPR005335">
    <property type="entry name" value="Terminase_ssu"/>
</dbReference>
<dbReference type="PANTHER" id="PTHR41328:SF2">
    <property type="entry name" value="TERMINASE SMALL SUBUNIT"/>
    <property type="match status" value="1"/>
</dbReference>
<dbReference type="Proteomes" id="UP001282284">
    <property type="component" value="Unassembled WGS sequence"/>
</dbReference>
<keyword evidence="4" id="KW-1185">Reference proteome</keyword>
<evidence type="ECO:0000313" key="4">
    <source>
        <dbReference type="Proteomes" id="UP001282284"/>
    </source>
</evidence>
<keyword evidence="1" id="KW-1188">Viral release from host cell</keyword>
<organism evidence="3 4">
    <name type="scientific">Sporosarcina saromensis</name>
    <dbReference type="NCBI Taxonomy" id="359365"/>
    <lineage>
        <taxon>Bacteria</taxon>
        <taxon>Bacillati</taxon>
        <taxon>Bacillota</taxon>
        <taxon>Bacilli</taxon>
        <taxon>Bacillales</taxon>
        <taxon>Caryophanaceae</taxon>
        <taxon>Sporosarcina</taxon>
    </lineage>
</organism>
<proteinExistence type="predicted"/>
<sequence length="159" mass="18401">MTKNTKGKKSKQNGEEYKLTSGQRAFIEHYLISENAQESYYRAYPKSNLNTAGVNGHKLLKMDKIQKEIAKRKAELKNARHVASAEDILMRLTTLAFDPDVRHSEQLKALELLGKNQALWIDRQEIHSTTDFQINLTGFQDDKKIIEHQATEYIEHEED</sequence>
<reference evidence="3 4" key="1">
    <citation type="submission" date="2023-06" db="EMBL/GenBank/DDBJ databases">
        <title>Sporosarcina sp. nov., isolated from Korean traditional fermented seafood 'Jeotgal'.</title>
        <authorList>
            <person name="Yang A.I."/>
            <person name="Shin N.-R."/>
        </authorList>
    </citation>
    <scope>NUCLEOTIDE SEQUENCE [LARGE SCALE GENOMIC DNA]</scope>
    <source>
        <strain evidence="3 4">KCTC13119</strain>
    </source>
</reference>
<dbReference type="RefSeq" id="WP_317942064.1">
    <property type="nucleotide sequence ID" value="NZ_JAUBDI010000002.1"/>
</dbReference>
<dbReference type="Gene3D" id="1.10.10.1400">
    <property type="entry name" value="Terminase, small subunit, N-terminal DNA-binding domain, HTH motif"/>
    <property type="match status" value="1"/>
</dbReference>